<keyword evidence="1" id="KW-0378">Hydrolase</keyword>
<dbReference type="GO" id="GO:0004519">
    <property type="term" value="F:endonuclease activity"/>
    <property type="evidence" value="ECO:0007669"/>
    <property type="project" value="UniProtKB-KW"/>
</dbReference>
<dbReference type="Proteomes" id="UP000660047">
    <property type="component" value="Unassembled WGS sequence"/>
</dbReference>
<organism evidence="1 2">
    <name type="scientific">Coprococcus eutactus</name>
    <dbReference type="NCBI Taxonomy" id="33043"/>
    <lineage>
        <taxon>Bacteria</taxon>
        <taxon>Bacillati</taxon>
        <taxon>Bacillota</taxon>
        <taxon>Clostridia</taxon>
        <taxon>Lachnospirales</taxon>
        <taxon>Lachnospiraceae</taxon>
        <taxon>Coprococcus</taxon>
    </lineage>
</organism>
<dbReference type="EMBL" id="BLYL01000013">
    <property type="protein sequence ID" value="GFO95013.1"/>
    <property type="molecule type" value="Genomic_DNA"/>
</dbReference>
<sequence>MEAVDIVEQSIADMSMSLLKILLADKTTKKNIRWATDNYISLGEDYGAGMEIKPECITGNYTNVIQPRVAKSQAEQMKRTRDKAEVFTPCWICNEQNNLVDEAWFNREKVFNTSNGNSWTVTEGIISFPNNKTWQEYVDARRMEISCGEAPYLVSRYNTVTGEPIQIKDRIGILDRKLRIVSENTSTEEEWLKWVERAYQSTYGYDYQGDNVLLARENLLFTFVDYMVSKFGKQPTLVQLKKIANIVAWNIWQMDGITFTTPYSETKPLHRQFTIFDYFDGDVEEEKVPMFSLIRDWRAEETLEYRSLMK</sequence>
<dbReference type="RefSeq" id="WP_055224384.1">
    <property type="nucleotide sequence ID" value="NZ_BLYL01000013.1"/>
</dbReference>
<reference evidence="1" key="1">
    <citation type="submission" date="2020-06" db="EMBL/GenBank/DDBJ databases">
        <title>Characterization of fructooligosaccharide metabolism and fructooligosaccharide-degrading enzymes in human commensal butyrate producers.</title>
        <authorList>
            <person name="Tanno H."/>
            <person name="Fujii T."/>
            <person name="Hirano K."/>
            <person name="Maeno S."/>
            <person name="Tonozuka T."/>
            <person name="Sakamoto M."/>
            <person name="Ohkuma M."/>
            <person name="Tochio T."/>
            <person name="Endo A."/>
        </authorList>
    </citation>
    <scope>NUCLEOTIDE SEQUENCE</scope>
    <source>
        <strain evidence="1">JCM 31265</strain>
    </source>
</reference>
<name>A0AAI9NYP7_9FIRM</name>
<accession>A0AAI9NYP7</accession>
<keyword evidence="1" id="KW-0540">Nuclease</keyword>
<dbReference type="AlphaFoldDB" id="A0AAI9NYP7"/>
<gene>
    <name evidence="1" type="ORF">COEU31_20590</name>
</gene>
<keyword evidence="1" id="KW-0255">Endonuclease</keyword>
<proteinExistence type="predicted"/>
<comment type="caution">
    <text evidence="1">The sequence shown here is derived from an EMBL/GenBank/DDBJ whole genome shotgun (WGS) entry which is preliminary data.</text>
</comment>
<evidence type="ECO:0000313" key="1">
    <source>
        <dbReference type="EMBL" id="GFO95013.1"/>
    </source>
</evidence>
<protein>
    <submittedName>
        <fullName evidence="1">Restriction endonuclease subunit M</fullName>
    </submittedName>
</protein>
<evidence type="ECO:0000313" key="2">
    <source>
        <dbReference type="Proteomes" id="UP000660047"/>
    </source>
</evidence>